<proteinExistence type="predicted"/>
<evidence type="ECO:0000256" key="1">
    <source>
        <dbReference type="SAM" id="MobiDB-lite"/>
    </source>
</evidence>
<feature type="domain" description="Transposase Helix-turn-helix" evidence="2">
    <location>
        <begin position="75"/>
        <end position="113"/>
    </location>
</feature>
<evidence type="ECO:0000313" key="3">
    <source>
        <dbReference type="EMBL" id="MBB6174399.1"/>
    </source>
</evidence>
<dbReference type="Pfam" id="PF13613">
    <property type="entry name" value="HTH_Tnp_4"/>
    <property type="match status" value="1"/>
</dbReference>
<protein>
    <recommendedName>
        <fullName evidence="2">Transposase Helix-turn-helix domain-containing protein</fullName>
    </recommendedName>
</protein>
<feature type="region of interest" description="Disordered" evidence="1">
    <location>
        <begin position="1"/>
        <end position="75"/>
    </location>
</feature>
<organism evidence="3 4">
    <name type="scientific">Nocardiopsis mwathae</name>
    <dbReference type="NCBI Taxonomy" id="1472723"/>
    <lineage>
        <taxon>Bacteria</taxon>
        <taxon>Bacillati</taxon>
        <taxon>Actinomycetota</taxon>
        <taxon>Actinomycetes</taxon>
        <taxon>Streptosporangiales</taxon>
        <taxon>Nocardiopsidaceae</taxon>
        <taxon>Nocardiopsis</taxon>
    </lineage>
</organism>
<dbReference type="Proteomes" id="UP000546642">
    <property type="component" value="Unassembled WGS sequence"/>
</dbReference>
<dbReference type="InterPro" id="IPR027805">
    <property type="entry name" value="Transposase_HTH_dom"/>
</dbReference>
<accession>A0A7W9YLL0</accession>
<comment type="caution">
    <text evidence="3">The sequence shown here is derived from an EMBL/GenBank/DDBJ whole genome shotgun (WGS) entry which is preliminary data.</text>
</comment>
<evidence type="ECO:0000313" key="4">
    <source>
        <dbReference type="Proteomes" id="UP000546642"/>
    </source>
</evidence>
<name>A0A7W9YLL0_9ACTN</name>
<feature type="compositionally biased region" description="Polar residues" evidence="1">
    <location>
        <begin position="48"/>
        <end position="58"/>
    </location>
</feature>
<reference evidence="3 4" key="1">
    <citation type="submission" date="2020-08" db="EMBL/GenBank/DDBJ databases">
        <title>Sequencing the genomes of 1000 actinobacteria strains.</title>
        <authorList>
            <person name="Klenk H.-P."/>
        </authorList>
    </citation>
    <scope>NUCLEOTIDE SEQUENCE [LARGE SCALE GENOMIC DNA]</scope>
    <source>
        <strain evidence="3 4">DSM 46659</strain>
    </source>
</reference>
<dbReference type="AlphaFoldDB" id="A0A7W9YLL0"/>
<dbReference type="EMBL" id="JACHDS010000001">
    <property type="protein sequence ID" value="MBB6174399.1"/>
    <property type="molecule type" value="Genomic_DNA"/>
</dbReference>
<sequence length="144" mass="15587">MKAQVTPRPQLLDTPHDTKKPLADGSSTTIDHRTRGLGTLLPCPLPSSRRTPNSTARLNQDRRTRINPSQRAKNPARRALLVLVHLLKDDTFALLATGFAASTTTAWRYVRETTGCSPSGHPPLVRHCGGPRGPGTALPCPTAR</sequence>
<gene>
    <name evidence="3" type="ORF">HNR23_004459</name>
</gene>
<evidence type="ECO:0000259" key="2">
    <source>
        <dbReference type="Pfam" id="PF13613"/>
    </source>
</evidence>
<keyword evidence="4" id="KW-1185">Reference proteome</keyword>